<sequence>MSVDLVECRHDSSWFTTGVTLTRTPGRALGRVGLVGLFFDDELGGRGDVQGVLRVGQDPQAFGHQDVLRLGGAEDQLLADLLLQGVLEGKQVGHVGDGLHPARAVGPRVLADQRVAAALEVEPDPPVVRGRCLLGQRHSTATTSWTSTKHRTSSAPWSTSATAHACSRSAPTAAVTTSTMPSSARLQQSADRVGAWRIGSQFGGCRHRFAGGTCPDPPNCARIRRTVRAFFGADRARTCRWTGRGDGSVEWVGAGAGDEVVQAHG</sequence>
<accession>A0ABU2C1P9</accession>
<gene>
    <name evidence="2" type="ORF">J2S63_004123</name>
</gene>
<dbReference type="EMBL" id="JAVDYG010000001">
    <property type="protein sequence ID" value="MDR7364570.1"/>
    <property type="molecule type" value="Genomic_DNA"/>
</dbReference>
<feature type="region of interest" description="Disordered" evidence="1">
    <location>
        <begin position="143"/>
        <end position="164"/>
    </location>
</feature>
<organism evidence="2 3">
    <name type="scientific">Nocardioides marmoribigeumensis</name>
    <dbReference type="NCBI Taxonomy" id="433649"/>
    <lineage>
        <taxon>Bacteria</taxon>
        <taxon>Bacillati</taxon>
        <taxon>Actinomycetota</taxon>
        <taxon>Actinomycetes</taxon>
        <taxon>Propionibacteriales</taxon>
        <taxon>Nocardioidaceae</taxon>
        <taxon>Nocardioides</taxon>
    </lineage>
</organism>
<evidence type="ECO:0000313" key="3">
    <source>
        <dbReference type="Proteomes" id="UP001183648"/>
    </source>
</evidence>
<name>A0ABU2C1P9_9ACTN</name>
<comment type="caution">
    <text evidence="2">The sequence shown here is derived from an EMBL/GenBank/DDBJ whole genome shotgun (WGS) entry which is preliminary data.</text>
</comment>
<evidence type="ECO:0000256" key="1">
    <source>
        <dbReference type="SAM" id="MobiDB-lite"/>
    </source>
</evidence>
<proteinExistence type="predicted"/>
<protein>
    <submittedName>
        <fullName evidence="2">Uncharacterized protein</fullName>
    </submittedName>
</protein>
<evidence type="ECO:0000313" key="2">
    <source>
        <dbReference type="EMBL" id="MDR7364570.1"/>
    </source>
</evidence>
<keyword evidence="3" id="KW-1185">Reference proteome</keyword>
<feature type="compositionally biased region" description="Low complexity" evidence="1">
    <location>
        <begin position="153"/>
        <end position="164"/>
    </location>
</feature>
<dbReference type="Proteomes" id="UP001183648">
    <property type="component" value="Unassembled WGS sequence"/>
</dbReference>
<reference evidence="2 3" key="1">
    <citation type="submission" date="2023-07" db="EMBL/GenBank/DDBJ databases">
        <title>Sequencing the genomes of 1000 actinobacteria strains.</title>
        <authorList>
            <person name="Klenk H.-P."/>
        </authorList>
    </citation>
    <scope>NUCLEOTIDE SEQUENCE [LARGE SCALE GENOMIC DNA]</scope>
    <source>
        <strain evidence="2 3">DSM 19426</strain>
    </source>
</reference>